<reference evidence="1" key="1">
    <citation type="submission" date="2018-02" db="EMBL/GenBank/DDBJ databases">
        <title>Rhizophora mucronata_Transcriptome.</title>
        <authorList>
            <person name="Meera S.P."/>
            <person name="Sreeshan A."/>
            <person name="Augustine A."/>
        </authorList>
    </citation>
    <scope>NUCLEOTIDE SEQUENCE</scope>
    <source>
        <tissue evidence="1">Leaf</tissue>
    </source>
</reference>
<evidence type="ECO:0000313" key="1">
    <source>
        <dbReference type="EMBL" id="MBX44721.1"/>
    </source>
</evidence>
<protein>
    <submittedName>
        <fullName evidence="1">Uncharacterized protein</fullName>
    </submittedName>
</protein>
<dbReference type="EMBL" id="GGEC01064237">
    <property type="protein sequence ID" value="MBX44721.1"/>
    <property type="molecule type" value="Transcribed_RNA"/>
</dbReference>
<dbReference type="AlphaFoldDB" id="A0A2P2NQQ1"/>
<organism evidence="1">
    <name type="scientific">Rhizophora mucronata</name>
    <name type="common">Asiatic mangrove</name>
    <dbReference type="NCBI Taxonomy" id="61149"/>
    <lineage>
        <taxon>Eukaryota</taxon>
        <taxon>Viridiplantae</taxon>
        <taxon>Streptophyta</taxon>
        <taxon>Embryophyta</taxon>
        <taxon>Tracheophyta</taxon>
        <taxon>Spermatophyta</taxon>
        <taxon>Magnoliopsida</taxon>
        <taxon>eudicotyledons</taxon>
        <taxon>Gunneridae</taxon>
        <taxon>Pentapetalae</taxon>
        <taxon>rosids</taxon>
        <taxon>fabids</taxon>
        <taxon>Malpighiales</taxon>
        <taxon>Rhizophoraceae</taxon>
        <taxon>Rhizophora</taxon>
    </lineage>
</organism>
<proteinExistence type="predicted"/>
<accession>A0A2P2NQQ1</accession>
<name>A0A2P2NQQ1_RHIMU</name>
<sequence>MKRKRLVSTVRHLLGLCLLCESVFGVFDTVLVFLRCAHPMVSGLSLQN</sequence>